<proteinExistence type="predicted"/>
<evidence type="ECO:0000313" key="2">
    <source>
        <dbReference type="Proteomes" id="UP000827976"/>
    </source>
</evidence>
<evidence type="ECO:0000313" key="1">
    <source>
        <dbReference type="EMBL" id="KAH7686349.1"/>
    </source>
</evidence>
<comment type="caution">
    <text evidence="1">The sequence shown here is derived from an EMBL/GenBank/DDBJ whole genome shotgun (WGS) entry which is preliminary data.</text>
</comment>
<accession>A0ACB7WE08</accession>
<protein>
    <submittedName>
        <fullName evidence="1">Iron/ascorbate family oxidoreductases protein</fullName>
    </submittedName>
</protein>
<dbReference type="Proteomes" id="UP000827976">
    <property type="component" value="Chromosome 4"/>
</dbReference>
<keyword evidence="2" id="KW-1185">Reference proteome</keyword>
<organism evidence="1 2">
    <name type="scientific">Dioscorea alata</name>
    <name type="common">Purple yam</name>
    <dbReference type="NCBI Taxonomy" id="55571"/>
    <lineage>
        <taxon>Eukaryota</taxon>
        <taxon>Viridiplantae</taxon>
        <taxon>Streptophyta</taxon>
        <taxon>Embryophyta</taxon>
        <taxon>Tracheophyta</taxon>
        <taxon>Spermatophyta</taxon>
        <taxon>Magnoliopsida</taxon>
        <taxon>Liliopsida</taxon>
        <taxon>Dioscoreales</taxon>
        <taxon>Dioscoreaceae</taxon>
        <taxon>Dioscorea</taxon>
    </lineage>
</organism>
<sequence>MMIIGPNPRTLSLFPSNLTIKPIQIQNSISTDLMDTSPRSRAPPPSPAARERPESSEDDDLDRFMKHALRVPNLILPDRIVQREIVVRNPPEIDWASLISPLSEKSVAMELRSSAAAIGCVQLVNHGIPRDLIEEAAVVAADAFGTTPEEKKKAARSPERRWGFDVEDEEEESFWWDGSNLEEMAGISKWSSNGFRDKMERLWLDMEKICNKIMEILKDKNMHNIEKEVNEQVSYFCVHKHCEVGDKNENKNYYKEKHEMMMMLKVLMRSWGCSHGLALHVPSNATTFQVYFKKRWLSFTPNKDALVLTLGDQLQKCSGGFYKHAIGKQVLFHQSDNNGPSSSSSSSIISMAFFYSLNASSSSSSITNSHKEKTISLSQQLIVATFLTLLFHLFVYLFV</sequence>
<dbReference type="EMBL" id="CM037014">
    <property type="protein sequence ID" value="KAH7686349.1"/>
    <property type="molecule type" value="Genomic_DNA"/>
</dbReference>
<name>A0ACB7WE08_DIOAL</name>
<gene>
    <name evidence="1" type="ORF">IHE45_04G099700</name>
</gene>
<reference evidence="2" key="1">
    <citation type="journal article" date="2022" name="Nat. Commun.">
        <title>Chromosome evolution and the genetic basis of agronomically important traits in greater yam.</title>
        <authorList>
            <person name="Bredeson J.V."/>
            <person name="Lyons J.B."/>
            <person name="Oniyinde I.O."/>
            <person name="Okereke N.R."/>
            <person name="Kolade O."/>
            <person name="Nnabue I."/>
            <person name="Nwadili C.O."/>
            <person name="Hribova E."/>
            <person name="Parker M."/>
            <person name="Nwogha J."/>
            <person name="Shu S."/>
            <person name="Carlson J."/>
            <person name="Kariba R."/>
            <person name="Muthemba S."/>
            <person name="Knop K."/>
            <person name="Barton G.J."/>
            <person name="Sherwood A.V."/>
            <person name="Lopez-Montes A."/>
            <person name="Asiedu R."/>
            <person name="Jamnadass R."/>
            <person name="Muchugi A."/>
            <person name="Goodstein D."/>
            <person name="Egesi C.N."/>
            <person name="Featherston J."/>
            <person name="Asfaw A."/>
            <person name="Simpson G.G."/>
            <person name="Dolezel J."/>
            <person name="Hendre P.S."/>
            <person name="Van Deynze A."/>
            <person name="Kumar P.L."/>
            <person name="Obidiegwu J.E."/>
            <person name="Bhattacharjee R."/>
            <person name="Rokhsar D.S."/>
        </authorList>
    </citation>
    <scope>NUCLEOTIDE SEQUENCE [LARGE SCALE GENOMIC DNA]</scope>
    <source>
        <strain evidence="2">cv. TDa95/00328</strain>
    </source>
</reference>